<evidence type="ECO:0000313" key="2">
    <source>
        <dbReference type="WBParaSite" id="JU765_v2.g12702.t1"/>
    </source>
</evidence>
<accession>A0AC34Q3S2</accession>
<name>A0AC34Q3S2_9BILA</name>
<dbReference type="Proteomes" id="UP000887576">
    <property type="component" value="Unplaced"/>
</dbReference>
<protein>
    <submittedName>
        <fullName evidence="2">C2H2-type domain-containing protein</fullName>
    </submittedName>
</protein>
<evidence type="ECO:0000313" key="1">
    <source>
        <dbReference type="Proteomes" id="UP000887576"/>
    </source>
</evidence>
<proteinExistence type="predicted"/>
<dbReference type="WBParaSite" id="JU765_v2.g12702.t1">
    <property type="protein sequence ID" value="JU765_v2.g12702.t1"/>
    <property type="gene ID" value="JU765_v2.g12702"/>
</dbReference>
<sequence>MEDVQMEDVELMSSDVCPNQDETDGADEYTIDSSTIPTKASTIPIEQVAARNRQIFEFLYKRDGPGSDKTVLKENTFDMNESIPVNGKPIHLSDVIDIGPIEEAKFVYASQQLTTEDHEFYSDVPPIWLNPHLSGRQTFMSKYIRAVSKCYRDGLYDYDDPNFDPMFSEPDRLIPLDEAVLREKEHKSRNGSVKKEIEKVDRERMPPPSMPAINSDVKFEPIHAPIRDDTTSEKKFPCNIDDCRKSYKNLQGLKNHVKNCHPGNSVPSRLSTTEESILASTLHNNGQKLGSTTPQPRSQTPQSTETLHNYPVATPPMTPQQPSSIPQTPVRYESITPQPQQQMMPQQQIIQVQPQNQSYPSHGQSQLQYVAVSMPMNVSSGTIYAQPIQVPQPIAIQQQNQQRIQVQQSYQQQQTQPSSQPMEQYQQIGSSQASSPMELGEESNANYSGTSRAQNTGIKLKCPNCSKTYKTQQNLAKHLKENHQQNTNEVDVTLTKRSNCYSQNSSQNRQEMVIMEQDTNNSGRPSPVTYVRQAPNQHVQIIEQDQQQQPQYGQQIVHYQVQQMPQQQTRQMMPMEMDNQQQTNYVTTSDTSEVMVVDQNQSQKTNEQPQQMIIQTSSGPVVKQIGSSGQQPLIRQISGNPRQQQMHLISPVHIIQQQPGQQMMTPGNDRVTFVVRQGQPMRPIGTPQLRPAQQIMNAPAGTTYVYQQTTGTPSGQVTKYYLNATPPRPNQGQEMDGNDYYSSPPQLTPQQTVPQRVRPQQTAYQNYRPRPGQSVRITQTPVTGAKNTSVRYTVQVPQGQAPTAFVTAGAPSGSVQYIRSPAQIGQNGVKFITSNQNVLRVPSQGVRQGQQMQSVQQYPVTIQGSPVPLTRPAGYQQRPQRVRISTPNQGLPRRPRPPNPTNVVQINSQPVRPSNPENSEQIQESNVQNEQ</sequence>
<organism evidence="1 2">
    <name type="scientific">Panagrolaimus sp. JU765</name>
    <dbReference type="NCBI Taxonomy" id="591449"/>
    <lineage>
        <taxon>Eukaryota</taxon>
        <taxon>Metazoa</taxon>
        <taxon>Ecdysozoa</taxon>
        <taxon>Nematoda</taxon>
        <taxon>Chromadorea</taxon>
        <taxon>Rhabditida</taxon>
        <taxon>Tylenchina</taxon>
        <taxon>Panagrolaimomorpha</taxon>
        <taxon>Panagrolaimoidea</taxon>
        <taxon>Panagrolaimidae</taxon>
        <taxon>Panagrolaimus</taxon>
    </lineage>
</organism>
<reference evidence="2" key="1">
    <citation type="submission" date="2022-11" db="UniProtKB">
        <authorList>
            <consortium name="WormBaseParasite"/>
        </authorList>
    </citation>
    <scope>IDENTIFICATION</scope>
</reference>